<keyword evidence="2" id="KW-0489">Methyltransferase</keyword>
<dbReference type="GO" id="GO:0032259">
    <property type="term" value="P:methylation"/>
    <property type="evidence" value="ECO:0007669"/>
    <property type="project" value="UniProtKB-KW"/>
</dbReference>
<organism evidence="2 3">
    <name type="scientific">Pyrobaculum aerophilum</name>
    <dbReference type="NCBI Taxonomy" id="13773"/>
    <lineage>
        <taxon>Archaea</taxon>
        <taxon>Thermoproteota</taxon>
        <taxon>Thermoprotei</taxon>
        <taxon>Thermoproteales</taxon>
        <taxon>Thermoproteaceae</taxon>
        <taxon>Pyrobaculum</taxon>
    </lineage>
</organism>
<dbReference type="InterPro" id="IPR013216">
    <property type="entry name" value="Methyltransf_11"/>
</dbReference>
<name>A0A832STT8_9CREN</name>
<proteinExistence type="predicted"/>
<dbReference type="InterPro" id="IPR050508">
    <property type="entry name" value="Methyltransf_Superfamily"/>
</dbReference>
<sequence length="163" mass="18006">MWSEIFKDLDAFELGESALDVGAGFGNTTRYLLARGLRVCAVDIDPGAVAYIKSLFKEFVKSGLLKVLLAPAESLPFADGECDSVISVAAVHHFRDIEVALREMVRVAKRLVAIYDWTPEAGGVTNPHSPQELEAKMRAAADAAVKLGFDIKITRYWYRLVKF</sequence>
<reference evidence="2" key="1">
    <citation type="journal article" date="2020" name="bioRxiv">
        <title>A rank-normalized archaeal taxonomy based on genome phylogeny resolves widespread incomplete and uneven classifications.</title>
        <authorList>
            <person name="Rinke C."/>
            <person name="Chuvochina M."/>
            <person name="Mussig A.J."/>
            <person name="Chaumeil P.-A."/>
            <person name="Waite D.W."/>
            <person name="Whitman W.B."/>
            <person name="Parks D.H."/>
            <person name="Hugenholtz P."/>
        </authorList>
    </citation>
    <scope>NUCLEOTIDE SEQUENCE</scope>
    <source>
        <strain evidence="2">UBA8839</strain>
    </source>
</reference>
<protein>
    <submittedName>
        <fullName evidence="2">Class I SAM-dependent methyltransferase</fullName>
    </submittedName>
</protein>
<dbReference type="InterPro" id="IPR029063">
    <property type="entry name" value="SAM-dependent_MTases_sf"/>
</dbReference>
<dbReference type="EMBL" id="DUJP01000032">
    <property type="protein sequence ID" value="HII47723.1"/>
    <property type="molecule type" value="Genomic_DNA"/>
</dbReference>
<dbReference type="GO" id="GO:0008757">
    <property type="term" value="F:S-adenosylmethionine-dependent methyltransferase activity"/>
    <property type="evidence" value="ECO:0007669"/>
    <property type="project" value="InterPro"/>
</dbReference>
<gene>
    <name evidence="2" type="ORF">HA333_09890</name>
</gene>
<accession>A0A832STT8</accession>
<evidence type="ECO:0000313" key="3">
    <source>
        <dbReference type="Proteomes" id="UP000651120"/>
    </source>
</evidence>
<evidence type="ECO:0000313" key="2">
    <source>
        <dbReference type="EMBL" id="HII47723.1"/>
    </source>
</evidence>
<dbReference type="AlphaFoldDB" id="A0A832STT8"/>
<dbReference type="RefSeq" id="WP_011007809.1">
    <property type="nucleotide sequence ID" value="NZ_DAIOPL010000028.1"/>
</dbReference>
<evidence type="ECO:0000259" key="1">
    <source>
        <dbReference type="Pfam" id="PF08241"/>
    </source>
</evidence>
<dbReference type="PANTHER" id="PTHR42912:SF89">
    <property type="entry name" value="PUTATIVE-RELATED"/>
    <property type="match status" value="1"/>
</dbReference>
<dbReference type="SUPFAM" id="SSF53335">
    <property type="entry name" value="S-adenosyl-L-methionine-dependent methyltransferases"/>
    <property type="match status" value="1"/>
</dbReference>
<dbReference type="GeneID" id="1465575"/>
<dbReference type="CDD" id="cd02440">
    <property type="entry name" value="AdoMet_MTases"/>
    <property type="match status" value="1"/>
</dbReference>
<keyword evidence="2" id="KW-0808">Transferase</keyword>
<dbReference type="OMA" id="IMALHHF"/>
<dbReference type="Pfam" id="PF08241">
    <property type="entry name" value="Methyltransf_11"/>
    <property type="match status" value="1"/>
</dbReference>
<feature type="domain" description="Methyltransferase type 11" evidence="1">
    <location>
        <begin position="19"/>
        <end position="110"/>
    </location>
</feature>
<comment type="caution">
    <text evidence="2">The sequence shown here is derived from an EMBL/GenBank/DDBJ whole genome shotgun (WGS) entry which is preliminary data.</text>
</comment>
<dbReference type="Proteomes" id="UP000651120">
    <property type="component" value="Unassembled WGS sequence"/>
</dbReference>
<dbReference type="Gene3D" id="3.40.50.150">
    <property type="entry name" value="Vaccinia Virus protein VP39"/>
    <property type="match status" value="1"/>
</dbReference>
<dbReference type="PANTHER" id="PTHR42912">
    <property type="entry name" value="METHYLTRANSFERASE"/>
    <property type="match status" value="1"/>
</dbReference>